<dbReference type="Proteomes" id="UP000027602">
    <property type="component" value="Chromosome"/>
</dbReference>
<name>A0A068LZB5_BACMM</name>
<feature type="transmembrane region" description="Helical" evidence="1">
    <location>
        <begin position="61"/>
        <end position="79"/>
    </location>
</feature>
<reference evidence="2 3" key="1">
    <citation type="journal article" date="2015" name="BMC Genomics">
        <title>Transcriptome analysis of thermophilic methylotrophic Bacillus methanolicus MGA3 using RNA-sequencing provides detailed insights into its previously uncharted transcriptional landscape.</title>
        <authorList>
            <person name="Irla M."/>
            <person name="Neshat A."/>
            <person name="Brautaset T."/>
            <person name="Ruckert C."/>
            <person name="Kalinowski J."/>
            <person name="Wendisch V.F."/>
        </authorList>
    </citation>
    <scope>NUCLEOTIDE SEQUENCE [LARGE SCALE GENOMIC DNA]</scope>
    <source>
        <strain evidence="3">MGA3 / ATCC 53907</strain>
    </source>
</reference>
<sequence>MKRLDILPVGMEKERVKIETKSFGTAVLYGVIGIFLFAIISSFIFSLILRFTSAQESGIQTIVTIISFTTLFLGGFISGGKGKQKGWLLGGLTGLVYSLIVFLFQFLGLDSLFTLKQVIYHICYTLVAMMGGILGVNLSSKTRNS</sequence>
<accession>A0A068LZB5</accession>
<evidence type="ECO:0000256" key="1">
    <source>
        <dbReference type="SAM" id="Phobius"/>
    </source>
</evidence>
<proteinExistence type="predicted"/>
<feature type="transmembrane region" description="Helical" evidence="1">
    <location>
        <begin position="86"/>
        <end position="106"/>
    </location>
</feature>
<evidence type="ECO:0008006" key="4">
    <source>
        <dbReference type="Google" id="ProtNLM"/>
    </source>
</evidence>
<dbReference type="HOGENOM" id="CLU_149197_3_1_9"/>
<keyword evidence="1" id="KW-1133">Transmembrane helix</keyword>
<organism evidence="2 3">
    <name type="scientific">Bacillus methanolicus (strain MGA3 / ATCC 53907)</name>
    <dbReference type="NCBI Taxonomy" id="796606"/>
    <lineage>
        <taxon>Bacteria</taxon>
        <taxon>Bacillati</taxon>
        <taxon>Bacillota</taxon>
        <taxon>Bacilli</taxon>
        <taxon>Bacillales</taxon>
        <taxon>Bacillaceae</taxon>
        <taxon>Bacillus</taxon>
    </lineage>
</organism>
<feature type="transmembrane region" description="Helical" evidence="1">
    <location>
        <begin position="118"/>
        <end position="138"/>
    </location>
</feature>
<dbReference type="STRING" id="796606.BMMGA3_12370"/>
<dbReference type="EMBL" id="CP007739">
    <property type="protein sequence ID" value="AIE60867.1"/>
    <property type="molecule type" value="Genomic_DNA"/>
</dbReference>
<dbReference type="RefSeq" id="WP_081485679.1">
    <property type="nucleotide sequence ID" value="NZ_ADWW01000002.1"/>
</dbReference>
<dbReference type="KEGG" id="bmet:BMMGA3_12370"/>
<dbReference type="AlphaFoldDB" id="A0A068LZB5"/>
<keyword evidence="1" id="KW-0812">Transmembrane</keyword>
<dbReference type="eggNOG" id="ENOG5033314">
    <property type="taxonomic scope" value="Bacteria"/>
</dbReference>
<evidence type="ECO:0000313" key="2">
    <source>
        <dbReference type="EMBL" id="AIE60867.1"/>
    </source>
</evidence>
<keyword evidence="3" id="KW-1185">Reference proteome</keyword>
<keyword evidence="1" id="KW-0472">Membrane</keyword>
<gene>
    <name evidence="2" type="ORF">BMMGA3_12370</name>
</gene>
<feature type="transmembrane region" description="Helical" evidence="1">
    <location>
        <begin position="23"/>
        <end position="49"/>
    </location>
</feature>
<protein>
    <recommendedName>
        <fullName evidence="4">TIGR04086 family membrane protein</fullName>
    </recommendedName>
</protein>
<evidence type="ECO:0000313" key="3">
    <source>
        <dbReference type="Proteomes" id="UP000027602"/>
    </source>
</evidence>
<dbReference type="InterPro" id="IPR023804">
    <property type="entry name" value="DUF3792_TM"/>
</dbReference>
<dbReference type="NCBIfam" id="TIGR04086">
    <property type="entry name" value="TIGR04086_membr"/>
    <property type="match status" value="1"/>
</dbReference>
<dbReference type="Pfam" id="PF12670">
    <property type="entry name" value="DUF3792"/>
    <property type="match status" value="1"/>
</dbReference>